<feature type="domain" description="CAAX prenyl protease 2/Lysostaphin resistance protein A-like" evidence="2">
    <location>
        <begin position="130"/>
        <end position="218"/>
    </location>
</feature>
<dbReference type="PANTHER" id="PTHR43592">
    <property type="entry name" value="CAAX AMINO TERMINAL PROTEASE"/>
    <property type="match status" value="1"/>
</dbReference>
<organism evidence="3">
    <name type="scientific">marine metagenome</name>
    <dbReference type="NCBI Taxonomy" id="408172"/>
    <lineage>
        <taxon>unclassified sequences</taxon>
        <taxon>metagenomes</taxon>
        <taxon>ecological metagenomes</taxon>
    </lineage>
</organism>
<dbReference type="EMBL" id="UINC01017540">
    <property type="protein sequence ID" value="SVA72835.1"/>
    <property type="molecule type" value="Genomic_DNA"/>
</dbReference>
<name>A0A381Y760_9ZZZZ</name>
<feature type="transmembrane region" description="Helical" evidence="1">
    <location>
        <begin position="161"/>
        <end position="179"/>
    </location>
</feature>
<dbReference type="GO" id="GO:0080120">
    <property type="term" value="P:CAAX-box protein maturation"/>
    <property type="evidence" value="ECO:0007669"/>
    <property type="project" value="UniProtKB-ARBA"/>
</dbReference>
<dbReference type="InterPro" id="IPR003675">
    <property type="entry name" value="Rce1/LyrA-like_dom"/>
</dbReference>
<keyword evidence="1" id="KW-0472">Membrane</keyword>
<protein>
    <recommendedName>
        <fullName evidence="2">CAAX prenyl protease 2/Lysostaphin resistance protein A-like domain-containing protein</fullName>
    </recommendedName>
</protein>
<keyword evidence="1" id="KW-0812">Transmembrane</keyword>
<sequence length="265" mass="29498">MNRTLSVPFAFWIVLLSVFSALIIASIFSALDPSILDGSTPELSTYISMFVGQAFLIVPVLILLNRKQLSIIESLRLNAISKQVIVATILLSIGAMIIADEINILVDMIIPAPDSFLQLEALLTPDNPISMFLLIITIVLLAPIGEELLFRGFLQKYLEIAWGDITKAILLSSLFFAAIHFNPYWLIQIYLLGVLLGYIAWQTQSVVSSIIFHVIINASSLIFTFLGEPAESALIWRGHINPIILLLGTYLFWIGLKQMKIVRVL</sequence>
<evidence type="ECO:0000259" key="2">
    <source>
        <dbReference type="Pfam" id="PF02517"/>
    </source>
</evidence>
<feature type="transmembrane region" description="Helical" evidence="1">
    <location>
        <begin position="129"/>
        <end position="149"/>
    </location>
</feature>
<feature type="transmembrane region" description="Helical" evidence="1">
    <location>
        <begin position="9"/>
        <end position="31"/>
    </location>
</feature>
<evidence type="ECO:0000313" key="3">
    <source>
        <dbReference type="EMBL" id="SVA72835.1"/>
    </source>
</evidence>
<feature type="transmembrane region" description="Helical" evidence="1">
    <location>
        <begin position="185"/>
        <end position="201"/>
    </location>
</feature>
<dbReference type="PANTHER" id="PTHR43592:SF15">
    <property type="entry name" value="CAAX AMINO TERMINAL PROTEASE FAMILY PROTEIN"/>
    <property type="match status" value="1"/>
</dbReference>
<feature type="transmembrane region" description="Helical" evidence="1">
    <location>
        <begin position="43"/>
        <end position="64"/>
    </location>
</feature>
<feature type="transmembrane region" description="Helical" evidence="1">
    <location>
        <begin position="239"/>
        <end position="256"/>
    </location>
</feature>
<gene>
    <name evidence="3" type="ORF">METZ01_LOCUS125689</name>
</gene>
<dbReference type="GO" id="GO:0004175">
    <property type="term" value="F:endopeptidase activity"/>
    <property type="evidence" value="ECO:0007669"/>
    <property type="project" value="UniProtKB-ARBA"/>
</dbReference>
<dbReference type="AlphaFoldDB" id="A0A381Y760"/>
<feature type="transmembrane region" description="Helical" evidence="1">
    <location>
        <begin position="206"/>
        <end position="227"/>
    </location>
</feature>
<proteinExistence type="predicted"/>
<dbReference type="Pfam" id="PF02517">
    <property type="entry name" value="Rce1-like"/>
    <property type="match status" value="1"/>
</dbReference>
<reference evidence="3" key="1">
    <citation type="submission" date="2018-05" db="EMBL/GenBank/DDBJ databases">
        <authorList>
            <person name="Lanie J.A."/>
            <person name="Ng W.-L."/>
            <person name="Kazmierczak K.M."/>
            <person name="Andrzejewski T.M."/>
            <person name="Davidsen T.M."/>
            <person name="Wayne K.J."/>
            <person name="Tettelin H."/>
            <person name="Glass J.I."/>
            <person name="Rusch D."/>
            <person name="Podicherti R."/>
            <person name="Tsui H.-C.T."/>
            <person name="Winkler M.E."/>
        </authorList>
    </citation>
    <scope>NUCLEOTIDE SEQUENCE</scope>
</reference>
<evidence type="ECO:0000256" key="1">
    <source>
        <dbReference type="SAM" id="Phobius"/>
    </source>
</evidence>
<feature type="transmembrane region" description="Helical" evidence="1">
    <location>
        <begin position="84"/>
        <end position="109"/>
    </location>
</feature>
<keyword evidence="1" id="KW-1133">Transmembrane helix</keyword>
<accession>A0A381Y760</accession>